<feature type="transmembrane region" description="Helical" evidence="5">
    <location>
        <begin position="408"/>
        <end position="426"/>
    </location>
</feature>
<feature type="transmembrane region" description="Helical" evidence="5">
    <location>
        <begin position="147"/>
        <end position="163"/>
    </location>
</feature>
<feature type="transmembrane region" description="Helical" evidence="5">
    <location>
        <begin position="295"/>
        <end position="315"/>
    </location>
</feature>
<dbReference type="EMBL" id="FMWL01000016">
    <property type="protein sequence ID" value="SCZ81019.1"/>
    <property type="molecule type" value="Genomic_DNA"/>
</dbReference>
<dbReference type="PIRSF" id="PIRSF006060">
    <property type="entry name" value="AA_transporter"/>
    <property type="match status" value="1"/>
</dbReference>
<evidence type="ECO:0000259" key="6">
    <source>
        <dbReference type="Pfam" id="PF00324"/>
    </source>
</evidence>
<protein>
    <submittedName>
        <fullName evidence="7">Ethanolamine permease</fullName>
    </submittedName>
</protein>
<dbReference type="GO" id="GO:0055085">
    <property type="term" value="P:transmembrane transport"/>
    <property type="evidence" value="ECO:0007669"/>
    <property type="project" value="InterPro"/>
</dbReference>
<dbReference type="STRING" id="1120920.SAMN03080599_02566"/>
<dbReference type="OrthoDB" id="178667at2"/>
<feature type="transmembrane region" description="Helical" evidence="5">
    <location>
        <begin position="211"/>
        <end position="233"/>
    </location>
</feature>
<feature type="transmembrane region" description="Helical" evidence="5">
    <location>
        <begin position="67"/>
        <end position="91"/>
    </location>
</feature>
<feature type="transmembrane region" description="Helical" evidence="5">
    <location>
        <begin position="432"/>
        <end position="449"/>
    </location>
</feature>
<gene>
    <name evidence="7" type="ORF">SAMN03080599_02566</name>
</gene>
<feature type="transmembrane region" description="Helical" evidence="5">
    <location>
        <begin position="112"/>
        <end position="141"/>
    </location>
</feature>
<name>A0A1G5S643_9FIRM</name>
<dbReference type="GO" id="GO:0016020">
    <property type="term" value="C:membrane"/>
    <property type="evidence" value="ECO:0007669"/>
    <property type="project" value="UniProtKB-SubCell"/>
</dbReference>
<evidence type="ECO:0000256" key="4">
    <source>
        <dbReference type="ARBA" id="ARBA00023136"/>
    </source>
</evidence>
<organism evidence="7 8">
    <name type="scientific">Acidaminobacter hydrogenoformans DSM 2784</name>
    <dbReference type="NCBI Taxonomy" id="1120920"/>
    <lineage>
        <taxon>Bacteria</taxon>
        <taxon>Bacillati</taxon>
        <taxon>Bacillota</taxon>
        <taxon>Clostridia</taxon>
        <taxon>Peptostreptococcales</taxon>
        <taxon>Acidaminobacteraceae</taxon>
        <taxon>Acidaminobacter</taxon>
    </lineage>
</organism>
<keyword evidence="3 5" id="KW-1133">Transmembrane helix</keyword>
<dbReference type="Pfam" id="PF00324">
    <property type="entry name" value="AA_permease"/>
    <property type="match status" value="1"/>
</dbReference>
<feature type="transmembrane region" description="Helical" evidence="5">
    <location>
        <begin position="170"/>
        <end position="191"/>
    </location>
</feature>
<dbReference type="PANTHER" id="PTHR42770:SF7">
    <property type="entry name" value="MEMBRANE PROTEIN"/>
    <property type="match status" value="1"/>
</dbReference>
<reference evidence="7 8" key="1">
    <citation type="submission" date="2016-10" db="EMBL/GenBank/DDBJ databases">
        <authorList>
            <person name="de Groot N.N."/>
        </authorList>
    </citation>
    <scope>NUCLEOTIDE SEQUENCE [LARGE SCALE GENOMIC DNA]</scope>
    <source>
        <strain evidence="7 8">DSM 2784</strain>
    </source>
</reference>
<feature type="transmembrane region" description="Helical" evidence="5">
    <location>
        <begin position="33"/>
        <end position="55"/>
    </location>
</feature>
<dbReference type="Gene3D" id="1.20.1740.10">
    <property type="entry name" value="Amino acid/polyamine transporter I"/>
    <property type="match status" value="1"/>
</dbReference>
<feature type="transmembrane region" description="Helical" evidence="5">
    <location>
        <begin position="245"/>
        <end position="269"/>
    </location>
</feature>
<dbReference type="InterPro" id="IPR050367">
    <property type="entry name" value="APC_superfamily"/>
</dbReference>
<dbReference type="RefSeq" id="WP_092592139.1">
    <property type="nucleotide sequence ID" value="NZ_FMWL01000016.1"/>
</dbReference>
<evidence type="ECO:0000256" key="2">
    <source>
        <dbReference type="ARBA" id="ARBA00022692"/>
    </source>
</evidence>
<evidence type="ECO:0000313" key="8">
    <source>
        <dbReference type="Proteomes" id="UP000199208"/>
    </source>
</evidence>
<keyword evidence="8" id="KW-1185">Reference proteome</keyword>
<keyword evidence="2 5" id="KW-0812">Transmembrane</keyword>
<proteinExistence type="predicted"/>
<accession>A0A1G5S643</accession>
<evidence type="ECO:0000256" key="5">
    <source>
        <dbReference type="SAM" id="Phobius"/>
    </source>
</evidence>
<evidence type="ECO:0000256" key="3">
    <source>
        <dbReference type="ARBA" id="ARBA00022989"/>
    </source>
</evidence>
<sequence length="472" mass="51397">MKPTEQSDAFEDDILISKKQIDDYRKKFGLKRILSGIHLWGIGVGTVIAGTFFGWNYGLELSGSLGFFITTLVVTAFYIVLAFIFSELAGLYPYAGGPYAYVRKGLGKLGGYLTGVLTIVEFICASAAVTISIASYVSWVYQSIPKMYVALGVYVLFLLIDIIGIKQSAIFQLIITSVAIGALVMFFVGTADAVNLSEAFKIEPFVSGAKGIVIAIPYALWFYLCFEGIALAAEETVNPKTDMRIGFGTSIITVALLNFGVLIFCLSTVDWHDLLMNDYPLSSAMHLVNPEGGKWLVIFTTLAISSLLASLHGMINGFSRQSFALSRAGYLPKIMSHIHPVTKTPYLAIVLPGAIGILLAQFGTARILVFAAGFSALLMYLLVILSYLKIKLSARRASHGWLTKVKAASLVVFAALIFSALTFISLRTPNSLQIIGVFLGGAMLYYFLIGRKYIAHDAPEEMEAQNSVIKIH</sequence>
<keyword evidence="4 5" id="KW-0472">Membrane</keyword>
<dbReference type="PANTHER" id="PTHR42770">
    <property type="entry name" value="AMINO ACID TRANSPORTER-RELATED"/>
    <property type="match status" value="1"/>
</dbReference>
<feature type="domain" description="Amino acid permease/ SLC12A" evidence="6">
    <location>
        <begin position="42"/>
        <end position="425"/>
    </location>
</feature>
<feature type="transmembrane region" description="Helical" evidence="5">
    <location>
        <begin position="344"/>
        <end position="362"/>
    </location>
</feature>
<evidence type="ECO:0000256" key="1">
    <source>
        <dbReference type="ARBA" id="ARBA00004141"/>
    </source>
</evidence>
<dbReference type="AlphaFoldDB" id="A0A1G5S643"/>
<dbReference type="Proteomes" id="UP000199208">
    <property type="component" value="Unassembled WGS sequence"/>
</dbReference>
<dbReference type="InterPro" id="IPR004841">
    <property type="entry name" value="AA-permease/SLC12A_dom"/>
</dbReference>
<comment type="subcellular location">
    <subcellularLocation>
        <location evidence="1">Membrane</location>
        <topology evidence="1">Multi-pass membrane protein</topology>
    </subcellularLocation>
</comment>
<feature type="transmembrane region" description="Helical" evidence="5">
    <location>
        <begin position="368"/>
        <end position="388"/>
    </location>
</feature>
<evidence type="ECO:0000313" key="7">
    <source>
        <dbReference type="EMBL" id="SCZ81019.1"/>
    </source>
</evidence>